<evidence type="ECO:0000313" key="2">
    <source>
        <dbReference type="Proteomes" id="UP000005566"/>
    </source>
</evidence>
<evidence type="ECO:0000313" key="1">
    <source>
        <dbReference type="EMBL" id="EIA07782.1"/>
    </source>
</evidence>
<gene>
    <name evidence="1" type="ORF">HJ01_02650</name>
</gene>
<reference evidence="1 2" key="1">
    <citation type="journal article" date="2014" name="Acta Crystallogr. D">
        <title>Structure-based characterization and antifreeze properties of a hyperactive ice-binding protein from the Antarctic bacterium Flavobacterium frigoris PS1.</title>
        <authorList>
            <person name="Do H."/>
            <person name="Kim S.J."/>
            <person name="Kim H.J."/>
            <person name="Lee J.H."/>
        </authorList>
    </citation>
    <scope>NUCLEOTIDE SEQUENCE [LARGE SCALE GENOMIC DNA]</scope>
    <source>
        <strain evidence="1 2">PS1</strain>
    </source>
</reference>
<accession>H7FUA4</accession>
<sequence>MDNFLYKSINVTDFKILSIKGNFDFKNFTFLLLYKCTIPFLIFNSQK</sequence>
<dbReference type="AlphaFoldDB" id="H7FUA4"/>
<organism evidence="1 2">
    <name type="scientific">Flavobacterium frigoris (strain PS1)</name>
    <dbReference type="NCBI Taxonomy" id="1086011"/>
    <lineage>
        <taxon>Bacteria</taxon>
        <taxon>Pseudomonadati</taxon>
        <taxon>Bacteroidota</taxon>
        <taxon>Flavobacteriia</taxon>
        <taxon>Flavobacteriales</taxon>
        <taxon>Flavobacteriaceae</taxon>
        <taxon>Flavobacterium</taxon>
    </lineage>
</organism>
<dbReference type="EMBL" id="AHKF01000020">
    <property type="protein sequence ID" value="EIA07782.1"/>
    <property type="molecule type" value="Genomic_DNA"/>
</dbReference>
<proteinExistence type="predicted"/>
<protein>
    <submittedName>
        <fullName evidence="1">Uncharacterized protein</fullName>
    </submittedName>
</protein>
<comment type="caution">
    <text evidence="1">The sequence shown here is derived from an EMBL/GenBank/DDBJ whole genome shotgun (WGS) entry which is preliminary data.</text>
</comment>
<dbReference type="STRING" id="1086011.HJ01_02650"/>
<dbReference type="Proteomes" id="UP000005566">
    <property type="component" value="Unassembled WGS sequence"/>
</dbReference>
<keyword evidence="2" id="KW-1185">Reference proteome</keyword>
<name>H7FUA4_FLAFP</name>